<dbReference type="AlphaFoldDB" id="A0A9W6PXE3"/>
<reference evidence="1" key="1">
    <citation type="submission" date="2023-02" db="EMBL/GenBank/DDBJ databases">
        <title>Actinomadura rubrobrunea NBRC 14622.</title>
        <authorList>
            <person name="Ichikawa N."/>
            <person name="Sato H."/>
            <person name="Tonouchi N."/>
        </authorList>
    </citation>
    <scope>NUCLEOTIDE SEQUENCE</scope>
    <source>
        <strain evidence="1">NBRC 14622</strain>
    </source>
</reference>
<comment type="caution">
    <text evidence="1">The sequence shown here is derived from an EMBL/GenBank/DDBJ whole genome shotgun (WGS) entry which is preliminary data.</text>
</comment>
<keyword evidence="2" id="KW-1185">Reference proteome</keyword>
<evidence type="ECO:0000313" key="2">
    <source>
        <dbReference type="Proteomes" id="UP001165124"/>
    </source>
</evidence>
<evidence type="ECO:0000313" key="1">
    <source>
        <dbReference type="EMBL" id="GLW66179.1"/>
    </source>
</evidence>
<accession>A0A9W6PXE3</accession>
<name>A0A9W6PXE3_9ACTN</name>
<dbReference type="EMBL" id="BSRZ01000013">
    <property type="protein sequence ID" value="GLW66179.1"/>
    <property type="molecule type" value="Genomic_DNA"/>
</dbReference>
<gene>
    <name evidence="1" type="ORF">Arub01_44230</name>
</gene>
<dbReference type="Proteomes" id="UP001165124">
    <property type="component" value="Unassembled WGS sequence"/>
</dbReference>
<protein>
    <submittedName>
        <fullName evidence="1">Uncharacterized protein</fullName>
    </submittedName>
</protein>
<sequence>MLVKALTVGPVPMLRSPADPVLFGLLRTASPGCRSVAEMTAADRRLYARAAAVGGTRYPTS</sequence>
<organism evidence="1 2">
    <name type="scientific">Actinomadura rubrobrunea</name>
    <dbReference type="NCBI Taxonomy" id="115335"/>
    <lineage>
        <taxon>Bacteria</taxon>
        <taxon>Bacillati</taxon>
        <taxon>Actinomycetota</taxon>
        <taxon>Actinomycetes</taxon>
        <taxon>Streptosporangiales</taxon>
        <taxon>Thermomonosporaceae</taxon>
        <taxon>Actinomadura</taxon>
    </lineage>
</organism>
<proteinExistence type="predicted"/>